<keyword evidence="2" id="KW-1185">Reference proteome</keyword>
<reference evidence="1 2" key="1">
    <citation type="submission" date="2023-10" db="EMBL/GenBank/DDBJ databases">
        <title>Phytobacter spp. The emergence of a new genus of hospital-origin enterobacteria encoding carbapenemases in Argentina.</title>
        <authorList>
            <person name="Vay C."/>
            <person name="Almuzara M."/>
            <person name="Traglia G.M."/>
            <person name="Campos J."/>
        </authorList>
    </citation>
    <scope>NUCLEOTIDE SEQUENCE [LARGE SCALE GENOMIC DNA]</scope>
    <source>
        <strain evidence="1 2">CVMA36</strain>
    </source>
</reference>
<accession>A0AB35RUW7</accession>
<proteinExistence type="predicted"/>
<dbReference type="EMBL" id="JAWJAC010000030">
    <property type="protein sequence ID" value="MDV2865820.1"/>
    <property type="molecule type" value="Genomic_DNA"/>
</dbReference>
<organism evidence="1 2">
    <name type="scientific">Phytobacter ursingii</name>
    <dbReference type="NCBI Taxonomy" id="1972431"/>
    <lineage>
        <taxon>Bacteria</taxon>
        <taxon>Pseudomonadati</taxon>
        <taxon>Pseudomonadota</taxon>
        <taxon>Gammaproteobacteria</taxon>
        <taxon>Enterobacterales</taxon>
        <taxon>Enterobacteriaceae</taxon>
        <taxon>Phytobacter</taxon>
    </lineage>
</organism>
<protein>
    <submittedName>
        <fullName evidence="1">Uncharacterized protein</fullName>
    </submittedName>
</protein>
<dbReference type="AlphaFoldDB" id="A0AB35RUW7"/>
<comment type="caution">
    <text evidence="1">The sequence shown here is derived from an EMBL/GenBank/DDBJ whole genome shotgun (WGS) entry which is preliminary data.</text>
</comment>
<evidence type="ECO:0000313" key="2">
    <source>
        <dbReference type="Proteomes" id="UP001286589"/>
    </source>
</evidence>
<sequence length="77" mass="8820">MAKNRYSISLIRNERESDYFDFWEKGLKVNKLGESLHSDLVGFEVIVEASNLQEAISIVKEKHPCSTIVERYSSKVG</sequence>
<dbReference type="RefSeq" id="WP_103255467.1">
    <property type="nucleotide sequence ID" value="NZ_JAWJAC010000030.1"/>
</dbReference>
<gene>
    <name evidence="1" type="ORF">R0H02_25610</name>
</gene>
<dbReference type="Proteomes" id="UP001286589">
    <property type="component" value="Unassembled WGS sequence"/>
</dbReference>
<name>A0AB35RUW7_9ENTR</name>
<evidence type="ECO:0000313" key="1">
    <source>
        <dbReference type="EMBL" id="MDV2865820.1"/>
    </source>
</evidence>